<dbReference type="OrthoDB" id="269173at2759"/>
<evidence type="ECO:0008006" key="8">
    <source>
        <dbReference type="Google" id="ProtNLM"/>
    </source>
</evidence>
<protein>
    <recommendedName>
        <fullName evidence="8">DUF423-domain-containing protein</fullName>
    </recommendedName>
</protein>
<keyword evidence="2 5" id="KW-0812">Transmembrane</keyword>
<reference evidence="6 7" key="1">
    <citation type="journal article" date="2012" name="Eukaryot. Cell">
        <title>Draft genome sequence of CBS 2479, the standard type strain of Trichosporon asahii.</title>
        <authorList>
            <person name="Yang R.Y."/>
            <person name="Li H.T."/>
            <person name="Zhu H."/>
            <person name="Zhou G.P."/>
            <person name="Wang M."/>
            <person name="Wang L."/>
        </authorList>
    </citation>
    <scope>NUCLEOTIDE SEQUENCE [LARGE SCALE GENOMIC DNA]</scope>
    <source>
        <strain evidence="7">ATCC 90039 / CBS 2479 / JCM 2466 / KCTC 7840 / NCYC 2677 / UAMH 7654</strain>
    </source>
</reference>
<evidence type="ECO:0000256" key="4">
    <source>
        <dbReference type="ARBA" id="ARBA00023136"/>
    </source>
</evidence>
<dbReference type="PANTHER" id="PTHR43461">
    <property type="entry name" value="TRANSMEMBRANE PROTEIN 256"/>
    <property type="match status" value="1"/>
</dbReference>
<feature type="transmembrane region" description="Helical" evidence="5">
    <location>
        <begin position="49"/>
        <end position="69"/>
    </location>
</feature>
<evidence type="ECO:0000256" key="1">
    <source>
        <dbReference type="ARBA" id="ARBA00004141"/>
    </source>
</evidence>
<dbReference type="VEuPathDB" id="FungiDB:A1Q1_01490"/>
<dbReference type="PANTHER" id="PTHR43461:SF1">
    <property type="entry name" value="TRANSMEMBRANE PROTEIN 256"/>
    <property type="match status" value="1"/>
</dbReference>
<evidence type="ECO:0000313" key="6">
    <source>
        <dbReference type="EMBL" id="EJT49395.1"/>
    </source>
</evidence>
<dbReference type="GO" id="GO:0016020">
    <property type="term" value="C:membrane"/>
    <property type="evidence" value="ECO:0007669"/>
    <property type="project" value="UniProtKB-SubCell"/>
</dbReference>
<evidence type="ECO:0000256" key="3">
    <source>
        <dbReference type="ARBA" id="ARBA00022989"/>
    </source>
</evidence>
<organism evidence="6 7">
    <name type="scientific">Trichosporon asahii var. asahii (strain ATCC 90039 / CBS 2479 / JCM 2466 / KCTC 7840 / NBRC 103889/ NCYC 2677 / UAMH 7654)</name>
    <name type="common">Yeast</name>
    <dbReference type="NCBI Taxonomy" id="1186058"/>
    <lineage>
        <taxon>Eukaryota</taxon>
        <taxon>Fungi</taxon>
        <taxon>Dikarya</taxon>
        <taxon>Basidiomycota</taxon>
        <taxon>Agaricomycotina</taxon>
        <taxon>Tremellomycetes</taxon>
        <taxon>Trichosporonales</taxon>
        <taxon>Trichosporonaceae</taxon>
        <taxon>Trichosporon</taxon>
    </lineage>
</organism>
<feature type="transmembrane region" description="Helical" evidence="5">
    <location>
        <begin position="104"/>
        <end position="123"/>
    </location>
</feature>
<evidence type="ECO:0000313" key="7">
    <source>
        <dbReference type="Proteomes" id="UP000002748"/>
    </source>
</evidence>
<dbReference type="EMBL" id="ALBS01000172">
    <property type="protein sequence ID" value="EJT49395.1"/>
    <property type="molecule type" value="Genomic_DNA"/>
</dbReference>
<dbReference type="InterPro" id="IPR006696">
    <property type="entry name" value="DUF423"/>
</dbReference>
<proteinExistence type="predicted"/>
<evidence type="ECO:0000256" key="5">
    <source>
        <dbReference type="SAM" id="Phobius"/>
    </source>
</evidence>
<dbReference type="Proteomes" id="UP000002748">
    <property type="component" value="Unassembled WGS sequence"/>
</dbReference>
<comment type="subcellular location">
    <subcellularLocation>
        <location evidence="1">Membrane</location>
        <topology evidence="1">Multi-pass membrane protein</topology>
    </subcellularLocation>
</comment>
<evidence type="ECO:0000256" key="2">
    <source>
        <dbReference type="ARBA" id="ARBA00022692"/>
    </source>
</evidence>
<dbReference type="Pfam" id="PF04241">
    <property type="entry name" value="DUF423"/>
    <property type="match status" value="1"/>
</dbReference>
<dbReference type="GeneID" id="25985004"/>
<sequence>MSASTLFRTGAAFTATGMSLGAFGAHALKSRYPEMSEWTRQSWMTGSSYLIYNGIALMAISAHPGLAFGSRKVKWATGGIIGGALVFTGSIVGLVLNREQLGKILGPMTPMGGVAMIAGYIALAL</sequence>
<dbReference type="RefSeq" id="XP_014180004.1">
    <property type="nucleotide sequence ID" value="XM_014324529.1"/>
</dbReference>
<keyword evidence="4 5" id="KW-0472">Membrane</keyword>
<accession>J4UDX4</accession>
<keyword evidence="3 5" id="KW-1133">Transmembrane helix</keyword>
<comment type="caution">
    <text evidence="6">The sequence shown here is derived from an EMBL/GenBank/DDBJ whole genome shotgun (WGS) entry which is preliminary data.</text>
</comment>
<dbReference type="AlphaFoldDB" id="J4UDX4"/>
<feature type="transmembrane region" description="Helical" evidence="5">
    <location>
        <begin position="75"/>
        <end position="97"/>
    </location>
</feature>
<feature type="transmembrane region" description="Helical" evidence="5">
    <location>
        <begin position="6"/>
        <end position="28"/>
    </location>
</feature>
<name>J4UDX4_TRIAS</name>
<dbReference type="HOGENOM" id="CLU_096548_0_2_1"/>
<dbReference type="KEGG" id="tasa:A1Q1_01490"/>
<gene>
    <name evidence="6" type="ORF">A1Q1_01490</name>
</gene>